<evidence type="ECO:0000313" key="3">
    <source>
        <dbReference type="EMBL" id="SBS75704.1"/>
    </source>
</evidence>
<dbReference type="Gene3D" id="3.40.50.1820">
    <property type="entry name" value="alpha/beta hydrolase"/>
    <property type="match status" value="1"/>
</dbReference>
<dbReference type="AlphaFoldDB" id="A0A1Y5PA31"/>
<sequence length="267" mass="27047">MNATLRTTVCAVSALIVAVVVAIVSTVSSVFAFVAGAATTVLVMGGTGHSLSSADTVSYVQQFVSAAVGTYVSPSSTTLRPTGIPAGPYNGVALITPEEHAPDYGTLPIEESIAQGLAALDSCLGSNACDINQVVGSATPSASDTFVVFGYSQSATISTLEKAALAAQYGVGEGPDVSFVLIGAGNRPNGGLSSRIAPSSAPLTNTQYATVDIAVQYDGIADAPLNPMNLLADLNAYMGMLMVHPNYMSHSLSEAGVVDQGQYGDTT</sequence>
<accession>A0A1Y5PA31</accession>
<name>A0A1Y5PA31_9MYCO</name>
<reference evidence="2" key="1">
    <citation type="submission" date="2016-03" db="EMBL/GenBank/DDBJ databases">
        <authorList>
            <person name="Ploux O."/>
        </authorList>
    </citation>
    <scope>NUCLEOTIDE SEQUENCE</scope>
    <source>
        <strain evidence="2">UC10</strain>
    </source>
</reference>
<dbReference type="InterPro" id="IPR029058">
    <property type="entry name" value="AB_hydrolase_fold"/>
</dbReference>
<evidence type="ECO:0000313" key="2">
    <source>
        <dbReference type="EMBL" id="SBS75566.1"/>
    </source>
</evidence>
<protein>
    <submittedName>
        <fullName evidence="2">PE-PPE domain protein</fullName>
    </submittedName>
</protein>
<dbReference type="InterPro" id="IPR013228">
    <property type="entry name" value="PE-PPE_C"/>
</dbReference>
<proteinExistence type="predicted"/>
<gene>
    <name evidence="2" type="ORF">MHPYR_240026</name>
    <name evidence="3" type="ORF">MHPYR_260031</name>
</gene>
<dbReference type="Pfam" id="PF08237">
    <property type="entry name" value="PE-PPE"/>
    <property type="match status" value="1"/>
</dbReference>
<dbReference type="EMBL" id="FLQS01000019">
    <property type="protein sequence ID" value="SBS75704.1"/>
    <property type="molecule type" value="Genomic_DNA"/>
</dbReference>
<evidence type="ECO:0000259" key="1">
    <source>
        <dbReference type="Pfam" id="PF08237"/>
    </source>
</evidence>
<feature type="domain" description="PE-PPE" evidence="1">
    <location>
        <begin position="91"/>
        <end position="250"/>
    </location>
</feature>
<dbReference type="EMBL" id="FLQS01000017">
    <property type="protein sequence ID" value="SBS75566.1"/>
    <property type="molecule type" value="Genomic_DNA"/>
</dbReference>
<organism evidence="2">
    <name type="scientific">uncultured Mycobacterium sp</name>
    <dbReference type="NCBI Taxonomy" id="171292"/>
    <lineage>
        <taxon>Bacteria</taxon>
        <taxon>Bacillati</taxon>
        <taxon>Actinomycetota</taxon>
        <taxon>Actinomycetes</taxon>
        <taxon>Mycobacteriales</taxon>
        <taxon>Mycobacteriaceae</taxon>
        <taxon>Mycobacterium</taxon>
        <taxon>environmental samples</taxon>
    </lineage>
</organism>